<dbReference type="InterPro" id="IPR050197">
    <property type="entry name" value="Aldolase_class_II_sugar_metab"/>
</dbReference>
<reference evidence="4 5" key="1">
    <citation type="submission" date="2020-12" db="EMBL/GenBank/DDBJ databases">
        <title>Microbacterium sp. HY060.</title>
        <authorList>
            <person name="Zhou J."/>
        </authorList>
    </citation>
    <scope>NUCLEOTIDE SEQUENCE [LARGE SCALE GENOMIC DNA]</scope>
    <source>
        <strain evidence="4 5">HY60</strain>
    </source>
</reference>
<dbReference type="SUPFAM" id="SSF53639">
    <property type="entry name" value="AraD/HMP-PK domain-like"/>
    <property type="match status" value="1"/>
</dbReference>
<keyword evidence="1" id="KW-0479">Metal-binding</keyword>
<keyword evidence="2" id="KW-0456">Lyase</keyword>
<dbReference type="PANTHER" id="PTHR22789:SF0">
    <property type="entry name" value="3-OXO-TETRONATE 4-PHOSPHATE DECARBOXYLASE-RELATED"/>
    <property type="match status" value="1"/>
</dbReference>
<evidence type="ECO:0000256" key="2">
    <source>
        <dbReference type="ARBA" id="ARBA00023239"/>
    </source>
</evidence>
<dbReference type="InterPro" id="IPR036409">
    <property type="entry name" value="Aldolase_II/adducin_N_sf"/>
</dbReference>
<dbReference type="EMBL" id="CP061169">
    <property type="protein sequence ID" value="QPZ38233.1"/>
    <property type="molecule type" value="Genomic_DNA"/>
</dbReference>
<dbReference type="Pfam" id="PF00596">
    <property type="entry name" value="Aldolase_II"/>
    <property type="match status" value="1"/>
</dbReference>
<protein>
    <submittedName>
        <fullName evidence="4">Class II aldolase/adducin family protein</fullName>
    </submittedName>
</protein>
<organism evidence="4 5">
    <name type="scientific">Paramicrobacterium chengjingii</name>
    <dbReference type="NCBI Taxonomy" id="2769067"/>
    <lineage>
        <taxon>Bacteria</taxon>
        <taxon>Bacillati</taxon>
        <taxon>Actinomycetota</taxon>
        <taxon>Actinomycetes</taxon>
        <taxon>Micrococcales</taxon>
        <taxon>Microbacteriaceae</taxon>
        <taxon>Paramicrobacterium</taxon>
    </lineage>
</organism>
<dbReference type="InterPro" id="IPR001303">
    <property type="entry name" value="Aldolase_II/adducin_N"/>
</dbReference>
<dbReference type="SMART" id="SM01007">
    <property type="entry name" value="Aldolase_II"/>
    <property type="match status" value="1"/>
</dbReference>
<dbReference type="Gene3D" id="3.40.225.10">
    <property type="entry name" value="Class II aldolase/adducin N-terminal domain"/>
    <property type="match status" value="1"/>
</dbReference>
<name>A0ABX6YHG5_9MICO</name>
<evidence type="ECO:0000313" key="5">
    <source>
        <dbReference type="Proteomes" id="UP000662814"/>
    </source>
</evidence>
<evidence type="ECO:0000256" key="1">
    <source>
        <dbReference type="ARBA" id="ARBA00022723"/>
    </source>
</evidence>
<dbReference type="PANTHER" id="PTHR22789">
    <property type="entry name" value="FUCULOSE PHOSPHATE ALDOLASE"/>
    <property type="match status" value="1"/>
</dbReference>
<keyword evidence="5" id="KW-1185">Reference proteome</keyword>
<evidence type="ECO:0000259" key="3">
    <source>
        <dbReference type="SMART" id="SM01007"/>
    </source>
</evidence>
<gene>
    <name evidence="4" type="ORF">HCR76_15820</name>
</gene>
<accession>A0ABX6YHG5</accession>
<evidence type="ECO:0000313" key="4">
    <source>
        <dbReference type="EMBL" id="QPZ38233.1"/>
    </source>
</evidence>
<feature type="domain" description="Class II aldolase/adducin N-terminal" evidence="3">
    <location>
        <begin position="20"/>
        <end position="199"/>
    </location>
</feature>
<proteinExistence type="predicted"/>
<dbReference type="Proteomes" id="UP000662814">
    <property type="component" value="Chromosome"/>
</dbReference>
<sequence length="227" mass="23896">MGTRPVGNADVAALIEQASADLVATGAAIETAGLCRGSSGNMSLRVGDDLLVMTPSGSLLGDLDPGALSVVAFDGRHLAGEAPSKELPLHLEMYRKNPSHRAVIHVHSPFAIAASCLEPWSEFSALPPLTPYFVMRAGQTPLVPYAHPGSNELAGHLRQISRPFSSALLQNHGQITSNATLESALDSAIEVEEAARATLLTAGKRARTLTPDEACELAERNGTMWTP</sequence>
<dbReference type="RefSeq" id="WP_166987076.1">
    <property type="nucleotide sequence ID" value="NZ_CP061169.1"/>
</dbReference>